<dbReference type="AlphaFoldDB" id="A0A2N5XKM4"/>
<keyword evidence="7 9" id="KW-1133">Transmembrane helix</keyword>
<feature type="transmembrane region" description="Helical" evidence="9">
    <location>
        <begin position="20"/>
        <end position="43"/>
    </location>
</feature>
<evidence type="ECO:0000256" key="11">
    <source>
        <dbReference type="RuleBase" id="RU004181"/>
    </source>
</evidence>
<sequence>MRPGFSFHQNTERSLSARTLGYLIALISFAVDQASKLGMLYGFEIEAVMRREGPVSVAPFLDLVLVWNRGISYGLLQQDSELGRYLLIGLAVVASILLSVWLWRLTDRLTALGLGLILGGALGNGLDRILHGAVVDLFHFHWGTFSWYVFNLADVWIVVGAAFLVYESFFGSKDTADKSGRNDAANQ</sequence>
<keyword evidence="6 9" id="KW-0378">Hydrolase</keyword>
<feature type="transmembrane region" description="Helical" evidence="9">
    <location>
        <begin position="146"/>
        <end position="166"/>
    </location>
</feature>
<evidence type="ECO:0000256" key="7">
    <source>
        <dbReference type="ARBA" id="ARBA00022989"/>
    </source>
</evidence>
<evidence type="ECO:0000256" key="6">
    <source>
        <dbReference type="ARBA" id="ARBA00022801"/>
    </source>
</evidence>
<dbReference type="HAMAP" id="MF_00161">
    <property type="entry name" value="LspA"/>
    <property type="match status" value="1"/>
</dbReference>
<dbReference type="OrthoDB" id="9810259at2"/>
<dbReference type="UniPathway" id="UPA00665"/>
<dbReference type="EC" id="3.4.23.36" evidence="9"/>
<feature type="transmembrane region" description="Helical" evidence="9">
    <location>
        <begin position="109"/>
        <end position="126"/>
    </location>
</feature>
<evidence type="ECO:0000256" key="2">
    <source>
        <dbReference type="ARBA" id="ARBA00022475"/>
    </source>
</evidence>
<comment type="pathway">
    <text evidence="9">Protein modification; lipoprotein biosynthesis (signal peptide cleavage).</text>
</comment>
<dbReference type="GO" id="GO:0006508">
    <property type="term" value="P:proteolysis"/>
    <property type="evidence" value="ECO:0007669"/>
    <property type="project" value="UniProtKB-KW"/>
</dbReference>
<feature type="active site" evidence="9">
    <location>
        <position position="136"/>
    </location>
</feature>
<dbReference type="GO" id="GO:0005886">
    <property type="term" value="C:plasma membrane"/>
    <property type="evidence" value="ECO:0007669"/>
    <property type="project" value="UniProtKB-SubCell"/>
</dbReference>
<dbReference type="Proteomes" id="UP000234881">
    <property type="component" value="Unassembled WGS sequence"/>
</dbReference>
<keyword evidence="8 9" id="KW-0472">Membrane</keyword>
<feature type="active site" evidence="9">
    <location>
        <position position="154"/>
    </location>
</feature>
<evidence type="ECO:0000313" key="13">
    <source>
        <dbReference type="Proteomes" id="UP000234881"/>
    </source>
</evidence>
<dbReference type="EMBL" id="PKUQ01000055">
    <property type="protein sequence ID" value="PLW75071.1"/>
    <property type="molecule type" value="Genomic_DNA"/>
</dbReference>
<dbReference type="PANTHER" id="PTHR33695:SF1">
    <property type="entry name" value="LIPOPROTEIN SIGNAL PEPTIDASE"/>
    <property type="match status" value="1"/>
</dbReference>
<evidence type="ECO:0000256" key="9">
    <source>
        <dbReference type="HAMAP-Rule" id="MF_00161"/>
    </source>
</evidence>
<keyword evidence="3 9" id="KW-0645">Protease</keyword>
<dbReference type="NCBIfam" id="TIGR00077">
    <property type="entry name" value="lspA"/>
    <property type="match status" value="1"/>
</dbReference>
<dbReference type="PROSITE" id="PS00855">
    <property type="entry name" value="SPASE_II"/>
    <property type="match status" value="1"/>
</dbReference>
<reference evidence="12 13" key="1">
    <citation type="submission" date="2018-01" db="EMBL/GenBank/DDBJ databases">
        <title>The draft genome sequence of Cohaesibacter sp. H1304.</title>
        <authorList>
            <person name="Wang N.-N."/>
            <person name="Du Z.-J."/>
        </authorList>
    </citation>
    <scope>NUCLEOTIDE SEQUENCE [LARGE SCALE GENOMIC DNA]</scope>
    <source>
        <strain evidence="12 13">H1304</strain>
    </source>
</reference>
<keyword evidence="5 9" id="KW-0064">Aspartyl protease</keyword>
<comment type="similarity">
    <text evidence="1 9 11">Belongs to the peptidase A8 family.</text>
</comment>
<dbReference type="GO" id="GO:0004190">
    <property type="term" value="F:aspartic-type endopeptidase activity"/>
    <property type="evidence" value="ECO:0007669"/>
    <property type="project" value="UniProtKB-UniRule"/>
</dbReference>
<dbReference type="Pfam" id="PF01252">
    <property type="entry name" value="Peptidase_A8"/>
    <property type="match status" value="1"/>
</dbReference>
<comment type="catalytic activity">
    <reaction evidence="9 10">
        <text>Release of signal peptides from bacterial membrane prolipoproteins. Hydrolyzes -Xaa-Yaa-Zaa-|-(S,diacylglyceryl)Cys-, in which Xaa is hydrophobic (preferably Leu), and Yaa (Ala or Ser) and Zaa (Gly or Ala) have small, neutral side chains.</text>
        <dbReference type="EC" id="3.4.23.36"/>
    </reaction>
</comment>
<evidence type="ECO:0000256" key="5">
    <source>
        <dbReference type="ARBA" id="ARBA00022750"/>
    </source>
</evidence>
<keyword evidence="4 9" id="KW-0812">Transmembrane</keyword>
<gene>
    <name evidence="9" type="primary">lspA</name>
    <name evidence="12" type="ORF">C0081_22510</name>
</gene>
<protein>
    <recommendedName>
        <fullName evidence="9">Lipoprotein signal peptidase</fullName>
        <ecNumber evidence="9">3.4.23.36</ecNumber>
    </recommendedName>
    <alternativeName>
        <fullName evidence="9">Prolipoprotein signal peptidase</fullName>
    </alternativeName>
    <alternativeName>
        <fullName evidence="9">Signal peptidase II</fullName>
        <shortName evidence="9">SPase II</shortName>
    </alternativeName>
</protein>
<comment type="caution">
    <text evidence="12">The sequence shown here is derived from an EMBL/GenBank/DDBJ whole genome shotgun (WGS) entry which is preliminary data.</text>
</comment>
<organism evidence="12 13">
    <name type="scientific">Cohaesibacter celericrescens</name>
    <dbReference type="NCBI Taxonomy" id="2067669"/>
    <lineage>
        <taxon>Bacteria</taxon>
        <taxon>Pseudomonadati</taxon>
        <taxon>Pseudomonadota</taxon>
        <taxon>Alphaproteobacteria</taxon>
        <taxon>Hyphomicrobiales</taxon>
        <taxon>Cohaesibacteraceae</taxon>
    </lineage>
</organism>
<comment type="subcellular location">
    <subcellularLocation>
        <location evidence="9">Cell membrane</location>
        <topology evidence="9">Multi-pass membrane protein</topology>
    </subcellularLocation>
</comment>
<name>A0A2N5XKM4_9HYPH</name>
<dbReference type="PRINTS" id="PR00781">
    <property type="entry name" value="LIPOSIGPTASE"/>
</dbReference>
<evidence type="ECO:0000313" key="12">
    <source>
        <dbReference type="EMBL" id="PLW75071.1"/>
    </source>
</evidence>
<proteinExistence type="inferred from homology"/>
<evidence type="ECO:0000256" key="10">
    <source>
        <dbReference type="RuleBase" id="RU000594"/>
    </source>
</evidence>
<accession>A0A2N5XKM4</accession>
<evidence type="ECO:0000256" key="4">
    <source>
        <dbReference type="ARBA" id="ARBA00022692"/>
    </source>
</evidence>
<evidence type="ECO:0000256" key="1">
    <source>
        <dbReference type="ARBA" id="ARBA00006139"/>
    </source>
</evidence>
<evidence type="ECO:0000256" key="3">
    <source>
        <dbReference type="ARBA" id="ARBA00022670"/>
    </source>
</evidence>
<dbReference type="InterPro" id="IPR001872">
    <property type="entry name" value="Peptidase_A8"/>
</dbReference>
<evidence type="ECO:0000256" key="8">
    <source>
        <dbReference type="ARBA" id="ARBA00023136"/>
    </source>
</evidence>
<keyword evidence="13" id="KW-1185">Reference proteome</keyword>
<dbReference type="PANTHER" id="PTHR33695">
    <property type="entry name" value="LIPOPROTEIN SIGNAL PEPTIDASE"/>
    <property type="match status" value="1"/>
</dbReference>
<keyword evidence="2 9" id="KW-1003">Cell membrane</keyword>
<comment type="function">
    <text evidence="9 10">This protein specifically catalyzes the removal of signal peptides from prolipoproteins.</text>
</comment>
<feature type="transmembrane region" description="Helical" evidence="9">
    <location>
        <begin position="82"/>
        <end position="102"/>
    </location>
</feature>